<organism evidence="1 2">
    <name type="scientific">Lindgomyces ingoldianus</name>
    <dbReference type="NCBI Taxonomy" id="673940"/>
    <lineage>
        <taxon>Eukaryota</taxon>
        <taxon>Fungi</taxon>
        <taxon>Dikarya</taxon>
        <taxon>Ascomycota</taxon>
        <taxon>Pezizomycotina</taxon>
        <taxon>Dothideomycetes</taxon>
        <taxon>Pleosporomycetidae</taxon>
        <taxon>Pleosporales</taxon>
        <taxon>Lindgomycetaceae</taxon>
        <taxon>Lindgomyces</taxon>
    </lineage>
</organism>
<protein>
    <submittedName>
        <fullName evidence="1">Uncharacterized protein</fullName>
    </submittedName>
</protein>
<gene>
    <name evidence="1" type="ORF">BDR25DRAFT_281769</name>
</gene>
<sequence length="385" mass="43790">MSPRDQPTPPFNSPYQQAMKTTTLLHSPAYPSPARSDSESSRYPTDGLGLYNYSQSFPVSGPPAGSVLYPPSPQPTESWTHLTTGTSPLMSEAPADPWPVTTYEPPVSRSPLPWAPHHASHRSSLSSTRDISIFSRESSAHAYPQIKLEGGSEWATDEEPSSAQRHHPLTVSPDRLTTGIFPYDQAYESPPMPKFEVSPDDTFESREFQPMPFEGRPRSHRGSDSSTSITARTRLRRNPTTQENANFSCDVCGKLFQRSYNHKTHMEIHNPCRRKEHVCQYKDCDKQFVRRTDLDRHTNAVHRKLKIFKCGRCGAHFARKDTLRRHEEDGCPKRNEVLSRRTSMRTGPSARMPYYHPPQPDMYDTRSPPLFRDDCFPGSPIDYKL</sequence>
<dbReference type="EMBL" id="MU003499">
    <property type="protein sequence ID" value="KAF2473799.1"/>
    <property type="molecule type" value="Genomic_DNA"/>
</dbReference>
<reference evidence="1" key="1">
    <citation type="journal article" date="2020" name="Stud. Mycol.">
        <title>101 Dothideomycetes genomes: a test case for predicting lifestyles and emergence of pathogens.</title>
        <authorList>
            <person name="Haridas S."/>
            <person name="Albert R."/>
            <person name="Binder M."/>
            <person name="Bloem J."/>
            <person name="Labutti K."/>
            <person name="Salamov A."/>
            <person name="Andreopoulos B."/>
            <person name="Baker S."/>
            <person name="Barry K."/>
            <person name="Bills G."/>
            <person name="Bluhm B."/>
            <person name="Cannon C."/>
            <person name="Castanera R."/>
            <person name="Culley D."/>
            <person name="Daum C."/>
            <person name="Ezra D."/>
            <person name="Gonzalez J."/>
            <person name="Henrissat B."/>
            <person name="Kuo A."/>
            <person name="Liang C."/>
            <person name="Lipzen A."/>
            <person name="Lutzoni F."/>
            <person name="Magnuson J."/>
            <person name="Mondo S."/>
            <person name="Nolan M."/>
            <person name="Ohm R."/>
            <person name="Pangilinan J."/>
            <person name="Park H.-J."/>
            <person name="Ramirez L."/>
            <person name="Alfaro M."/>
            <person name="Sun H."/>
            <person name="Tritt A."/>
            <person name="Yoshinaga Y."/>
            <person name="Zwiers L.-H."/>
            <person name="Turgeon B."/>
            <person name="Goodwin S."/>
            <person name="Spatafora J."/>
            <person name="Crous P."/>
            <person name="Grigoriev I."/>
        </authorList>
    </citation>
    <scope>NUCLEOTIDE SEQUENCE</scope>
    <source>
        <strain evidence="1">ATCC 200398</strain>
    </source>
</reference>
<evidence type="ECO:0000313" key="1">
    <source>
        <dbReference type="EMBL" id="KAF2473799.1"/>
    </source>
</evidence>
<comment type="caution">
    <text evidence="1">The sequence shown here is derived from an EMBL/GenBank/DDBJ whole genome shotgun (WGS) entry which is preliminary data.</text>
</comment>
<evidence type="ECO:0000313" key="2">
    <source>
        <dbReference type="Proteomes" id="UP000799755"/>
    </source>
</evidence>
<name>A0ACB6R3G5_9PLEO</name>
<accession>A0ACB6R3G5</accession>
<keyword evidence="2" id="KW-1185">Reference proteome</keyword>
<dbReference type="Proteomes" id="UP000799755">
    <property type="component" value="Unassembled WGS sequence"/>
</dbReference>
<proteinExistence type="predicted"/>